<name>A0A553I379_9PEZI</name>
<sequence>MARTKQTARPSIGEQRISWTRFRLPLGQDSPKWPASCANAQVGPLYDVAGCQKAWLGRMVDDPEQAAFIILWQQLDALKKFQESPACVEFLQGLPEYGSDTQASVVSGSSLRGLSLDDASSSLPLRQSRFLIFQDAEATPTLDVEGRVTLTALMIPRQEDSMRRTWYQAVKKVFGSFVPRGCEIITRRYPTPRPRYLAAWSWALTEDAWVDRKFGEKEGDSARTIICEFRTWNGNYDATPELEELSAKDLLARESWAQAVARVMPPVTAWVQERWDLKVYKLYSPEDEDLEPEEPEYERQIAEYCAYHRPRLEAEGLL</sequence>
<evidence type="ECO:0008006" key="3">
    <source>
        <dbReference type="Google" id="ProtNLM"/>
    </source>
</evidence>
<dbReference type="EMBL" id="VFLP01000020">
    <property type="protein sequence ID" value="TRX94654.1"/>
    <property type="molecule type" value="Genomic_DNA"/>
</dbReference>
<dbReference type="AlphaFoldDB" id="A0A553I379"/>
<evidence type="ECO:0000313" key="1">
    <source>
        <dbReference type="EMBL" id="TRX94654.1"/>
    </source>
</evidence>
<organism evidence="1 2">
    <name type="scientific">Xylaria flabelliformis</name>
    <dbReference type="NCBI Taxonomy" id="2512241"/>
    <lineage>
        <taxon>Eukaryota</taxon>
        <taxon>Fungi</taxon>
        <taxon>Dikarya</taxon>
        <taxon>Ascomycota</taxon>
        <taxon>Pezizomycotina</taxon>
        <taxon>Sordariomycetes</taxon>
        <taxon>Xylariomycetidae</taxon>
        <taxon>Xylariales</taxon>
        <taxon>Xylariaceae</taxon>
        <taxon>Xylaria</taxon>
    </lineage>
</organism>
<accession>A0A553I379</accession>
<dbReference type="Gene3D" id="3.30.70.100">
    <property type="match status" value="1"/>
</dbReference>
<gene>
    <name evidence="1" type="ORF">FHL15_004426</name>
</gene>
<proteinExistence type="predicted"/>
<keyword evidence="2" id="KW-1185">Reference proteome</keyword>
<reference evidence="2" key="1">
    <citation type="submission" date="2019-06" db="EMBL/GenBank/DDBJ databases">
        <title>Draft genome sequence of the griseofulvin-producing fungus Xylaria cubensis strain G536.</title>
        <authorList>
            <person name="Mead M.E."/>
            <person name="Raja H.A."/>
            <person name="Steenwyk J.L."/>
            <person name="Knowles S.L."/>
            <person name="Oberlies N.H."/>
            <person name="Rokas A."/>
        </authorList>
    </citation>
    <scope>NUCLEOTIDE SEQUENCE [LARGE SCALE GENOMIC DNA]</scope>
    <source>
        <strain evidence="2">G536</strain>
    </source>
</reference>
<dbReference type="SUPFAM" id="SSF54909">
    <property type="entry name" value="Dimeric alpha+beta barrel"/>
    <property type="match status" value="1"/>
</dbReference>
<protein>
    <recommendedName>
        <fullName evidence="3">ABM domain-containing protein</fullName>
    </recommendedName>
</protein>
<dbReference type="InterPro" id="IPR011008">
    <property type="entry name" value="Dimeric_a/b-barrel"/>
</dbReference>
<dbReference type="Proteomes" id="UP000319160">
    <property type="component" value="Unassembled WGS sequence"/>
</dbReference>
<dbReference type="STRING" id="2512241.A0A553I379"/>
<evidence type="ECO:0000313" key="2">
    <source>
        <dbReference type="Proteomes" id="UP000319160"/>
    </source>
</evidence>
<dbReference type="OrthoDB" id="5142818at2759"/>
<comment type="caution">
    <text evidence="1">The sequence shown here is derived from an EMBL/GenBank/DDBJ whole genome shotgun (WGS) entry which is preliminary data.</text>
</comment>